<comment type="caution">
    <text evidence="5">The sequence shown here is derived from an EMBL/GenBank/DDBJ whole genome shotgun (WGS) entry which is preliminary data.</text>
</comment>
<keyword evidence="3" id="KW-0804">Transcription</keyword>
<dbReference type="PRINTS" id="PR00032">
    <property type="entry name" value="HTHARAC"/>
</dbReference>
<dbReference type="PROSITE" id="PS01124">
    <property type="entry name" value="HTH_ARAC_FAMILY_2"/>
    <property type="match status" value="1"/>
</dbReference>
<dbReference type="EMBL" id="LSRP01000030">
    <property type="protein sequence ID" value="OJG00394.1"/>
    <property type="molecule type" value="Genomic_DNA"/>
</dbReference>
<evidence type="ECO:0000256" key="1">
    <source>
        <dbReference type="ARBA" id="ARBA00023015"/>
    </source>
</evidence>
<dbReference type="SMART" id="SM00342">
    <property type="entry name" value="HTH_ARAC"/>
    <property type="match status" value="1"/>
</dbReference>
<gene>
    <name evidence="5" type="ORF">AX760_25455</name>
</gene>
<protein>
    <recommendedName>
        <fullName evidence="4">HTH araC/xylS-type domain-containing protein</fullName>
    </recommendedName>
</protein>
<dbReference type="PROSITE" id="PS00041">
    <property type="entry name" value="HTH_ARAC_FAMILY_1"/>
    <property type="match status" value="1"/>
</dbReference>
<evidence type="ECO:0000259" key="4">
    <source>
        <dbReference type="PROSITE" id="PS01124"/>
    </source>
</evidence>
<dbReference type="InterPro" id="IPR009057">
    <property type="entry name" value="Homeodomain-like_sf"/>
</dbReference>
<evidence type="ECO:0000256" key="2">
    <source>
        <dbReference type="ARBA" id="ARBA00023125"/>
    </source>
</evidence>
<dbReference type="AlphaFoldDB" id="A0A657LYR3"/>
<dbReference type="Pfam" id="PF12833">
    <property type="entry name" value="HTH_18"/>
    <property type="match status" value="1"/>
</dbReference>
<keyword evidence="2" id="KW-0238">DNA-binding</keyword>
<dbReference type="Proteomes" id="UP000182661">
    <property type="component" value="Unassembled WGS sequence"/>
</dbReference>
<name>A0A657LYR3_9HYPH</name>
<dbReference type="PANTHER" id="PTHR46796:SF6">
    <property type="entry name" value="ARAC SUBFAMILY"/>
    <property type="match status" value="1"/>
</dbReference>
<keyword evidence="1" id="KW-0805">Transcription regulation</keyword>
<sequence length="164" mass="18277">MPRSVGAAAANATLALYHAALEPMEEMGETAPQPFRDAQFQRARRLIEIRLGDIRLDADTLAADLGLSRSTLYRLFEPYQGIASFVLDRRLAHAQKALCVPHDTRHIGIIAAEYGFSDPSHFSRAFRRRFGITPFEQRRQGRNAPASAGLGDGFDLRPWIKTLA</sequence>
<feature type="domain" description="HTH araC/xylS-type" evidence="4">
    <location>
        <begin position="41"/>
        <end position="140"/>
    </location>
</feature>
<dbReference type="InterPro" id="IPR050204">
    <property type="entry name" value="AraC_XylS_family_regulators"/>
</dbReference>
<dbReference type="SUPFAM" id="SSF46689">
    <property type="entry name" value="Homeodomain-like"/>
    <property type="match status" value="1"/>
</dbReference>
<reference evidence="5 6" key="1">
    <citation type="submission" date="2016-02" db="EMBL/GenBank/DDBJ databases">
        <title>Genome sequencing of a beta-galactosidase producing bacteria Rhizobium sp. 59.</title>
        <authorList>
            <person name="Wang D."/>
            <person name="Kot W."/>
            <person name="Qin Y."/>
            <person name="Hansen L."/>
            <person name="Naqvi K."/>
            <person name="Rensing C."/>
        </authorList>
    </citation>
    <scope>NUCLEOTIDE SEQUENCE [LARGE SCALE GENOMIC DNA]</scope>
    <source>
        <strain evidence="5 6">59</strain>
    </source>
</reference>
<dbReference type="InterPro" id="IPR018062">
    <property type="entry name" value="HTH_AraC-typ_CS"/>
</dbReference>
<evidence type="ECO:0000313" key="6">
    <source>
        <dbReference type="Proteomes" id="UP000182661"/>
    </source>
</evidence>
<dbReference type="PANTHER" id="PTHR46796">
    <property type="entry name" value="HTH-TYPE TRANSCRIPTIONAL ACTIVATOR RHAS-RELATED"/>
    <property type="match status" value="1"/>
</dbReference>
<keyword evidence="6" id="KW-1185">Reference proteome</keyword>
<dbReference type="RefSeq" id="WP_071831520.1">
    <property type="nucleotide sequence ID" value="NZ_LSRP01000030.1"/>
</dbReference>
<accession>A0A657LYR3</accession>
<proteinExistence type="predicted"/>
<evidence type="ECO:0000256" key="3">
    <source>
        <dbReference type="ARBA" id="ARBA00023163"/>
    </source>
</evidence>
<organism evidence="5 6">
    <name type="scientific">Pararhizobium antarcticum</name>
    <dbReference type="NCBI Taxonomy" id="1798805"/>
    <lineage>
        <taxon>Bacteria</taxon>
        <taxon>Pseudomonadati</taxon>
        <taxon>Pseudomonadota</taxon>
        <taxon>Alphaproteobacteria</taxon>
        <taxon>Hyphomicrobiales</taxon>
        <taxon>Rhizobiaceae</taxon>
        <taxon>Rhizobium/Agrobacterium group</taxon>
        <taxon>Pararhizobium</taxon>
    </lineage>
</organism>
<dbReference type="OrthoDB" id="8004517at2"/>
<dbReference type="Gene3D" id="1.10.10.60">
    <property type="entry name" value="Homeodomain-like"/>
    <property type="match status" value="1"/>
</dbReference>
<dbReference type="InterPro" id="IPR018060">
    <property type="entry name" value="HTH_AraC"/>
</dbReference>
<evidence type="ECO:0000313" key="5">
    <source>
        <dbReference type="EMBL" id="OJG00394.1"/>
    </source>
</evidence>
<dbReference type="GO" id="GO:0003700">
    <property type="term" value="F:DNA-binding transcription factor activity"/>
    <property type="evidence" value="ECO:0007669"/>
    <property type="project" value="InterPro"/>
</dbReference>
<dbReference type="InterPro" id="IPR020449">
    <property type="entry name" value="Tscrpt_reg_AraC-type_HTH"/>
</dbReference>
<dbReference type="GO" id="GO:0043565">
    <property type="term" value="F:sequence-specific DNA binding"/>
    <property type="evidence" value="ECO:0007669"/>
    <property type="project" value="InterPro"/>
</dbReference>